<accession>A0AAD2G1U8</accession>
<comment type="caution">
    <text evidence="2">The sequence shown here is derived from an EMBL/GenBank/DDBJ whole genome shotgun (WGS) entry which is preliminary data.</text>
</comment>
<organism evidence="2 3">
    <name type="scientific">Cylindrotheca closterium</name>
    <dbReference type="NCBI Taxonomy" id="2856"/>
    <lineage>
        <taxon>Eukaryota</taxon>
        <taxon>Sar</taxon>
        <taxon>Stramenopiles</taxon>
        <taxon>Ochrophyta</taxon>
        <taxon>Bacillariophyta</taxon>
        <taxon>Bacillariophyceae</taxon>
        <taxon>Bacillariophycidae</taxon>
        <taxon>Bacillariales</taxon>
        <taxon>Bacillariaceae</taxon>
        <taxon>Cylindrotheca</taxon>
    </lineage>
</organism>
<gene>
    <name evidence="2" type="ORF">CYCCA115_LOCUS17670</name>
</gene>
<feature type="region of interest" description="Disordered" evidence="1">
    <location>
        <begin position="1"/>
        <end position="33"/>
    </location>
</feature>
<name>A0AAD2G1U8_9STRA</name>
<evidence type="ECO:0000313" key="2">
    <source>
        <dbReference type="EMBL" id="CAJ1959249.1"/>
    </source>
</evidence>
<evidence type="ECO:0000313" key="3">
    <source>
        <dbReference type="Proteomes" id="UP001295423"/>
    </source>
</evidence>
<dbReference type="AlphaFoldDB" id="A0AAD2G1U8"/>
<dbReference type="EMBL" id="CAKOGP040001981">
    <property type="protein sequence ID" value="CAJ1959249.1"/>
    <property type="molecule type" value="Genomic_DNA"/>
</dbReference>
<protein>
    <submittedName>
        <fullName evidence="2">Uncharacterized protein</fullName>
    </submittedName>
</protein>
<sequence>MCQQKRLHAPTPTTTKEKFKHAPTKERQEETNTCKRWNSASFHAISTTPPDNCEKYGGWSVHVTEEEGYLCELDTGVLMPGGPLVVDALGGKVDTASCRERTYYSREKKWCSDNAMHWTLLIKRSRMSEAKEEEEVLSRT</sequence>
<evidence type="ECO:0000256" key="1">
    <source>
        <dbReference type="SAM" id="MobiDB-lite"/>
    </source>
</evidence>
<feature type="compositionally biased region" description="Basic and acidic residues" evidence="1">
    <location>
        <begin position="23"/>
        <end position="33"/>
    </location>
</feature>
<proteinExistence type="predicted"/>
<dbReference type="Proteomes" id="UP001295423">
    <property type="component" value="Unassembled WGS sequence"/>
</dbReference>
<keyword evidence="3" id="KW-1185">Reference proteome</keyword>
<reference evidence="2" key="1">
    <citation type="submission" date="2023-08" db="EMBL/GenBank/DDBJ databases">
        <authorList>
            <person name="Audoor S."/>
            <person name="Bilcke G."/>
        </authorList>
    </citation>
    <scope>NUCLEOTIDE SEQUENCE</scope>
</reference>